<comment type="caution">
    <text evidence="5">The sequence shown here is derived from an EMBL/GenBank/DDBJ whole genome shotgun (WGS) entry which is preliminary data.</text>
</comment>
<protein>
    <submittedName>
        <fullName evidence="5">Pilin isopeptide linkage domain-containing protein</fullName>
    </submittedName>
</protein>
<feature type="compositionally biased region" description="Gly residues" evidence="2">
    <location>
        <begin position="3515"/>
        <end position="3525"/>
    </location>
</feature>
<dbReference type="Proteomes" id="UP000018466">
    <property type="component" value="Unassembled WGS sequence"/>
</dbReference>
<sequence length="3615" mass="389717">MLKGCRKFGRRALAILTALVLTLEGMPLQTLAAVGRDSYIPLVRSQDEDEDEDFTEDAELLDDRPLGARMQLFSTGGLRASGSNASMSNALFGNRLLATPYSAFRQAAGGYAPWTGAVEDGTITAGNNYLKLDPANAVFHTPADFVIGKFNSRTFSVQFAFRPSEISDIVRNNLVMELWIPAGFDLSGTPSLTGVSFSSRRLADGSWLLTAKPDATTASVSGQITLVQDANRLIKELPLSQGEFPFRMRLINNYGSTNPALPPTLYTVDSGDHDKTADLTLNTPAANPTMTFSNPSDSYTFMPGEIGGVWQVSAANPTGAKVGRRMISISNYETSAADAALAALGTGNLIGNGYNGNNPVWLRKGLEFKVHKTEGYLGENAKIHMTLPGEGTQFEQGGVVVWMYETDDGVKLPWTRLGNYQDAPTPATRDVVVNLRQLYQTFSSNKYAEAVSGSGLSYIDLFRKPGTFHLKYYPLVYYNQLYQGDWTNTSYTAAAGSYIEYADNSVYGGTRQDSGSPLQFHFIQGTDPVKIKTSNDTLDLTYGGDYYQYPLNAVPQYSAISPEYMDSQEVKAGFRFDDSSDAFKIQDDLSITYDFEEALSPIWLNQLGLAPEYGLGYRLYVKDAQTGQLEIRTLVPGNLYPGYTPETIQYGGQSVTETVIDGSGMEDYTFTDANVAGNKKYIARVEVFKKEYEYNHRGSFTFWNVYNAGNKKNWFTFKLRAYHHRLSDGTDIPDNYEAKVQRKVGSRQILAENGGQPFEREFKIRTRHLTDDIQSRAVGGGLMEVNRHAEINRLGAYRIIKNPQTMDYNVDANGDAIAFGQPNYDPVVVEIAGDAITITEYLEKADLRLLGVWDSAGNYHDLQQAGIDPELPAFLKDGISMYSDTALSVFSNANDNGNFGGKVYDLNAVCQALGTPYATKIVMAADQVNAFKTSMNGGFQEYRFFLQRVYPGHLNYDAVVGTNGSADLPKQLDFTSMIYCLYSDYKSEQVDHNPAQDSTVHGLSQYHGSARKSSAKSATLVVGDAAKGISVLDQDYYVNPWSQAEKTHFGTPFLIPGRVTHLDPSRYRVNSVAQAFHVAGELPGHREYELTRIQVDNTGVAWNRNDIPEISYQNASIDFAGTSPQLLSLVNAVSFDLQSPSVYQPFILDATLSDGTVKHIEDTAYYRYMSTAKGRIHYVIPGVDVKNGPYITAIRVSFPNELNWGNNQAKMEYFTGTSGNHRLPSVGLSLVEQDIPKKYPGTTISVGSLSEKDTDASYDKLTVKAKLHYENIYGENLTTDLSHFATEGASNRIAVQRVDIPYFSNQLGYGSTNTYQGRELTVSGNLPFGVSAATRQLVANKSLGVRPTYYIKVDKSFTYVDNTAVVKGLRPNLSGVGMGWFPVSNLGVNFIPAGTGAGQSGHADYGILVLSTDQALDSEIAVPGQNVGNGYSGWIYNVSFKLQADYSADPVTLRPIPGAWLDTKFDANRDGNGGNSKGVEVETTNDNNQLVQDAPRGTLYGNATSAKAGASANEAEMLYAANLVPHKINQVTALGLLALAQASKPFQESSNRVTSRDLDNNPNIFSAKVFLTSDDTSPTNDWEIYIPVPKAGEQYSYQSGGVAQTTAAAQYSMDYYDIDTTTLTGLNYTVSYTTDPNPAVNGYTSAKAAAWSSVKPADADITMVKLSVSTMPAGKKASVTLRYQLHGRKKKILNQMDALVAYGNFRMGTSPTLFYGANGQASNKLEYLLSDLTLSGIAFQENDFNSLYDAGTDSLQSGVRMELLEADGVTKVLRHDNNQPYFGTTNANGYYVLYVPHEGNWVVRADASSLSPVRKLVKKDQGTNPAISSRFDRTTNLAAVTVNANVPAGQYTLLNVNAGYYNLPILDLADQILHVGDAASTVTPTLTNPANPAVNYSILTGAPTDLVAVNGSGAVSGSLTPQKTGVTTLLLTTDDGYGELIRKEVKLTVWADVRYDGNGADSGSISANGARLYPSVTNGGTDAHTDETTAKSSAGTAGVDTQLVRAGYYFDGWNTKPDGTGTAYAAGAAIKTGKIDGDLTLYAVWRPVTPANDSFNIEKLLKGDYGLLPDSQSAPLLTENFKFTLTGTSFTAANVTAEPMPTGSAKESSRDETPGQNPVVKYTLSSADLSLITPGSPVLTENATAGATFPSGNFSFTMPGTYVYTLKEEAGSAQYYGYNSRVYTITYVVTQSGSGLGNALSFVRTISYQDPVSGAAVNVQTASFENTYQLPRYTVSFDPDQGSFTPPAQTHRYGDRVTEPPVQNNAAGVATSPAGDRYGYHFKHWKAADGTQFQFVNSSVRANFTLTAVWEINTYPVQVLDSASADAPHANEVIFNNSGAQMAHGTLLNAPTAPENKTGYHFDHWENDADHSTFTFGNPVTGPLTVRAVYAPNAYTVKYDKNAASASGTTVDSAHVYDQSRALTANGYTNPGYYFAGWSRTAGGTTVDLNDGDNVLNLTTQNNGTVTLYAIWQPVAPVSDSFDVSKLLFGDFGALQGGETAPLVPDTFRFVLQSVTTPTGTTMVLPAVPGGGAASGITVTPGAGTMGYALPSAQLQVPAAGSAAATAGAAAVANFPAGLFTFSYPGTYVYTLKETAGSAQYYSYDPAVYTITFTVTQSAGALGAGTGNSLTVTRSITKQSGGASTAATELRFENRYTLPRLTVQYDAEGGSHTPANESVRYGDYATVPPVQNNAAGTPTSPAGEKTGYHFLYWTDAAGTQFPFGSTPIHANTTLHAKWEINRYIVTVQDAPDADTGHQNNQLAQHNNVAHGDTSLTAPVQPENKTGYHFDHWEDQNNTAYTFGSPVTGDTTIHAVYTPNTYTVVFEPNAGGTTVNGNMPNLSMTYDTPQNLPPNGFDRPGYQFMGWDTSPTATTPAYYDGVSVNNLTPTNGGTVRLYAIWAAVTPFDHNPALTKILGGEAHRTLLTGETTPLTPETFRFELKAVSTTAPGMTTLPMPANAHGAQTYTVTHTGDGTEQLGSIRFLFAGDYVYELRELAGTALAGSPAAAQGSYTYDTAVYRLTYHITQARTVMNGSVTVEKQTAGGTFSAPVAYGTATEPSFTNDYLLPRYTVSFNANGGSVTPAPQIIVYGDPVIAPPTVGDSPAGSRTGYTFTTWQNPDGSPANFATPVTGNLILTAGWTLRHYTVTVQDAPDADPGHQNAVISQDTNAVHGSTPTETARPDNKTNYVFDHWAKPDGSTYNFDEPLTGDLTIHAVYRQKRYTVRYDSGTPYSIGSMTDSHFGGGDTNPLSPNQYARPGYTFGGWSRTPGSSTTDFTDGQPVTNVTTSDGATVTLYAVWVPATPAVLHDPPVQKIITGGTPHNAGTFTFLLRAVSTTAPEAAGVLPMPLAAGGNQEMQLEIQGAGTGEFGDISFRLPGTYVYEISELPIGRRGFSFDSDPVTVTYVVTQTGSVLNATRTMEKRGQTVTGAVFTNEFEKPNYIVSFDGNGAWRPFESQKVREGRTASEPIRKPVRSYGKFIGWYLDGQPYDFSQPVYDDITLFAMYDDSDSDNTSGGSGGGRGGSSSRGNGRGKHIAPTPSVNIATTPTQSGDSDTTDKLNNADPNKRAANTDKTEKLDSKSGGRRKKQTSGDKKRKRRLPKTGEVGFTEKYKAWE</sequence>
<feature type="domain" description="Streptococcal pilin isopeptide linkage" evidence="4">
    <location>
        <begin position="2566"/>
        <end position="2657"/>
    </location>
</feature>
<accession>A0AA36Y6I4</accession>
<organism evidence="5 6">
    <name type="scientific">Stomatobaculum longum</name>
    <dbReference type="NCBI Taxonomy" id="796942"/>
    <lineage>
        <taxon>Bacteria</taxon>
        <taxon>Bacillati</taxon>
        <taxon>Bacillota</taxon>
        <taxon>Clostridia</taxon>
        <taxon>Lachnospirales</taxon>
        <taxon>Lachnospiraceae</taxon>
        <taxon>Stomatobaculum</taxon>
    </lineage>
</organism>
<feature type="region of interest" description="Disordered" evidence="2">
    <location>
        <begin position="3510"/>
        <end position="3615"/>
    </location>
</feature>
<gene>
    <name evidence="5" type="ORF">HMPREF9623_00220</name>
</gene>
<dbReference type="GeneID" id="86940016"/>
<comment type="subcellular location">
    <subcellularLocation>
        <location evidence="1">Cell envelope</location>
    </subcellularLocation>
</comment>
<dbReference type="InterPro" id="IPR022464">
    <property type="entry name" value="Strep_pil_isopept_link"/>
</dbReference>
<evidence type="ECO:0000256" key="1">
    <source>
        <dbReference type="ARBA" id="ARBA00004196"/>
    </source>
</evidence>
<evidence type="ECO:0000313" key="6">
    <source>
        <dbReference type="Proteomes" id="UP000018466"/>
    </source>
</evidence>
<feature type="region of interest" description="Disordered" evidence="2">
    <location>
        <begin position="2096"/>
        <end position="2118"/>
    </location>
</feature>
<feature type="domain" description="Streptococcal pilin isopeptide linkage" evidence="4">
    <location>
        <begin position="2925"/>
        <end position="3065"/>
    </location>
</feature>
<feature type="chain" id="PRO_5041317674" evidence="3">
    <location>
        <begin position="33"/>
        <end position="3615"/>
    </location>
</feature>
<name>A0AA36Y6I4_9FIRM</name>
<dbReference type="InterPro" id="IPR042229">
    <property type="entry name" value="Listeria/Bacterioides_rpt_sf"/>
</dbReference>
<feature type="compositionally biased region" description="Basic and acidic residues" evidence="2">
    <location>
        <begin position="3564"/>
        <end position="3581"/>
    </location>
</feature>
<reference evidence="5 6" key="1">
    <citation type="submission" date="2011-10" db="EMBL/GenBank/DDBJ databases">
        <title>The Genome Sequence of Lachnospiraceae bacterium ACC2.</title>
        <authorList>
            <consortium name="The Broad Institute Genome Sequencing Platform"/>
            <person name="Earl A."/>
            <person name="Ward D."/>
            <person name="Feldgarden M."/>
            <person name="Gevers D."/>
            <person name="Sizova M."/>
            <person name="Hazen A."/>
            <person name="Epstein S."/>
            <person name="Young S.K."/>
            <person name="Zeng Q."/>
            <person name="Gargeya S."/>
            <person name="Fitzgerald M."/>
            <person name="Haas B."/>
            <person name="Abouelleil A."/>
            <person name="Alvarado L."/>
            <person name="Arachchi H.M."/>
            <person name="Berlin A."/>
            <person name="Brown A."/>
            <person name="Chapman S.B."/>
            <person name="Chen Z."/>
            <person name="Dunbar C."/>
            <person name="Freedman E."/>
            <person name="Gearin G."/>
            <person name="Goldberg J."/>
            <person name="Griggs A."/>
            <person name="Gujja S."/>
            <person name="Heiman D."/>
            <person name="Howarth C."/>
            <person name="Larson L."/>
            <person name="Lui A."/>
            <person name="MacDonald P.J.P."/>
            <person name="Montmayeur A."/>
            <person name="Murphy C."/>
            <person name="Neiman D."/>
            <person name="Pearson M."/>
            <person name="Priest M."/>
            <person name="Roberts A."/>
            <person name="Saif S."/>
            <person name="Shea T."/>
            <person name="Shenoy N."/>
            <person name="Sisk P."/>
            <person name="Stolte C."/>
            <person name="Sykes S."/>
            <person name="Wortman J."/>
            <person name="Nusbaum C."/>
            <person name="Birren B."/>
        </authorList>
    </citation>
    <scope>NUCLEOTIDE SEQUENCE [LARGE SCALE GENOMIC DNA]</scope>
    <source>
        <strain evidence="5 6">ACC2</strain>
    </source>
</reference>
<dbReference type="EMBL" id="AGEL01000003">
    <property type="protein sequence ID" value="EHO18036.1"/>
    <property type="molecule type" value="Genomic_DNA"/>
</dbReference>
<feature type="domain" description="Streptococcal pilin isopeptide linkage" evidence="4">
    <location>
        <begin position="2056"/>
        <end position="2229"/>
    </location>
</feature>
<evidence type="ECO:0000259" key="4">
    <source>
        <dbReference type="Pfam" id="PF12892"/>
    </source>
</evidence>
<dbReference type="GO" id="GO:0030313">
    <property type="term" value="C:cell envelope"/>
    <property type="evidence" value="ECO:0007669"/>
    <property type="project" value="UniProtKB-SubCell"/>
</dbReference>
<dbReference type="RefSeq" id="WP_009532055.1">
    <property type="nucleotide sequence ID" value="NZ_JH590861.1"/>
</dbReference>
<feature type="compositionally biased region" description="Basic residues" evidence="2">
    <location>
        <begin position="3582"/>
        <end position="3600"/>
    </location>
</feature>
<dbReference type="NCBIfam" id="TIGR03786">
    <property type="entry name" value="strep_pil_rpt"/>
    <property type="match status" value="1"/>
</dbReference>
<dbReference type="NCBIfam" id="TIGR02543">
    <property type="entry name" value="List_Bact_rpt"/>
    <property type="match status" value="1"/>
</dbReference>
<feature type="compositionally biased region" description="Polar residues" evidence="2">
    <location>
        <begin position="3539"/>
        <end position="3563"/>
    </location>
</feature>
<evidence type="ECO:0000256" key="3">
    <source>
        <dbReference type="SAM" id="SignalP"/>
    </source>
</evidence>
<keyword evidence="6" id="KW-1185">Reference proteome</keyword>
<evidence type="ECO:0000256" key="2">
    <source>
        <dbReference type="SAM" id="MobiDB-lite"/>
    </source>
</evidence>
<dbReference type="Gene3D" id="2.60.40.4270">
    <property type="entry name" value="Listeria-Bacteroides repeat domain"/>
    <property type="match status" value="8"/>
</dbReference>
<dbReference type="InterPro" id="IPR038174">
    <property type="entry name" value="Strep_pil_link_sf"/>
</dbReference>
<dbReference type="InterPro" id="IPR013378">
    <property type="entry name" value="InlB-like_B-rpt"/>
</dbReference>
<feature type="domain" description="Streptococcal pilin isopeptide linkage" evidence="4">
    <location>
        <begin position="3311"/>
        <end position="3436"/>
    </location>
</feature>
<dbReference type="Pfam" id="PF12892">
    <property type="entry name" value="FctA"/>
    <property type="match status" value="4"/>
</dbReference>
<dbReference type="Pfam" id="PF09479">
    <property type="entry name" value="Flg_new"/>
    <property type="match status" value="11"/>
</dbReference>
<dbReference type="Gene3D" id="2.60.40.3050">
    <property type="match status" value="4"/>
</dbReference>
<feature type="signal peptide" evidence="3">
    <location>
        <begin position="1"/>
        <end position="32"/>
    </location>
</feature>
<feature type="region of interest" description="Disordered" evidence="2">
    <location>
        <begin position="1977"/>
        <end position="1996"/>
    </location>
</feature>
<keyword evidence="3" id="KW-0732">Signal</keyword>
<evidence type="ECO:0000313" key="5">
    <source>
        <dbReference type="EMBL" id="EHO18036.1"/>
    </source>
</evidence>
<proteinExistence type="predicted"/>